<dbReference type="Gene3D" id="3.30.1180.10">
    <property type="match status" value="1"/>
</dbReference>
<dbReference type="GO" id="GO:0008289">
    <property type="term" value="F:lipid binding"/>
    <property type="evidence" value="ECO:0007669"/>
    <property type="project" value="UniProtKB-KW"/>
</dbReference>
<organism evidence="3 4">
    <name type="scientific">Eremococcus coleocola ACS-139-V-Col8</name>
    <dbReference type="NCBI Taxonomy" id="908337"/>
    <lineage>
        <taxon>Bacteria</taxon>
        <taxon>Bacillati</taxon>
        <taxon>Bacillota</taxon>
        <taxon>Bacilli</taxon>
        <taxon>Lactobacillales</taxon>
        <taxon>Aerococcaceae</taxon>
        <taxon>Eremococcus</taxon>
    </lineage>
</organism>
<dbReference type="Gene3D" id="3.40.50.10170">
    <property type="match status" value="1"/>
</dbReference>
<dbReference type="SUPFAM" id="SSF82549">
    <property type="entry name" value="DAK1/DegV-like"/>
    <property type="match status" value="1"/>
</dbReference>
<dbReference type="PANTHER" id="PTHR33434">
    <property type="entry name" value="DEGV DOMAIN-CONTAINING PROTEIN DR_1986-RELATED"/>
    <property type="match status" value="1"/>
</dbReference>
<comment type="function">
    <text evidence="1">May bind long-chain fatty acids, such as palmitate, and may play a role in lipid transport or fatty acid metabolism.</text>
</comment>
<dbReference type="PROSITE" id="PS51482">
    <property type="entry name" value="DEGV"/>
    <property type="match status" value="1"/>
</dbReference>
<accession>E4KMY4</accession>
<sequence length="288" mass="31904">MPTAIIVDSTSYLPEQLLAHPHVYQVTLSVTFEDGKQVSDLVSDDKAQKFYDYLSQSKQTATTSQPPIGEYMQLVEDLVDQGYERILAFHLSSAISGTYQTAVTVLQEFKDQVECYVYDTKAASVVMMALVETSLSLLDRGMAMPELDKILKDMIAQSHIYLTVEDLTYLSRGGRLKNSAAIIGNLFAIKPILFFNEAGEIVLLEKVRTRRKLYQRLAEIAEGAFEANPQGFQLYFAHALGQEVIDQVVAILEEKFGTIDYQVGLLGPVVATHVGIGSCGMATVPKLY</sequence>
<dbReference type="EMBL" id="AENN01000006">
    <property type="protein sequence ID" value="EFR31786.1"/>
    <property type="molecule type" value="Genomic_DNA"/>
</dbReference>
<dbReference type="PANTHER" id="PTHR33434:SF2">
    <property type="entry name" value="FATTY ACID-BINDING PROTEIN TM_1468"/>
    <property type="match status" value="1"/>
</dbReference>
<dbReference type="InterPro" id="IPR043168">
    <property type="entry name" value="DegV_C"/>
</dbReference>
<evidence type="ECO:0000313" key="4">
    <source>
        <dbReference type="Proteomes" id="UP000005990"/>
    </source>
</evidence>
<dbReference type="STRING" id="908337.HMPREF9257_0197"/>
<reference evidence="3 4" key="1">
    <citation type="submission" date="2010-10" db="EMBL/GenBank/DDBJ databases">
        <authorList>
            <person name="Durkin A.S."/>
            <person name="Madupu R."/>
            <person name="Torralba M."/>
            <person name="Gillis M."/>
            <person name="Methe B."/>
            <person name="Sutton G."/>
            <person name="Nelson K.E."/>
        </authorList>
    </citation>
    <scope>NUCLEOTIDE SEQUENCE [LARGE SCALE GENOMIC DNA]</scope>
    <source>
        <strain evidence="3 4">ACS-139-V-Col8</strain>
    </source>
</reference>
<dbReference type="InterPro" id="IPR050270">
    <property type="entry name" value="DegV_domain_contain"/>
</dbReference>
<comment type="caution">
    <text evidence="3">The sequence shown here is derived from an EMBL/GenBank/DDBJ whole genome shotgun (WGS) entry which is preliminary data.</text>
</comment>
<name>E4KMY4_9LACT</name>
<dbReference type="Proteomes" id="UP000005990">
    <property type="component" value="Unassembled WGS sequence"/>
</dbReference>
<dbReference type="Pfam" id="PF02645">
    <property type="entry name" value="DegV"/>
    <property type="match status" value="1"/>
</dbReference>
<dbReference type="NCBIfam" id="TIGR00762">
    <property type="entry name" value="DegV"/>
    <property type="match status" value="1"/>
</dbReference>
<protein>
    <submittedName>
        <fullName evidence="3">EDD domain protein, DegV family</fullName>
    </submittedName>
</protein>
<keyword evidence="4" id="KW-1185">Reference proteome</keyword>
<dbReference type="RefSeq" id="WP_006417918.1">
    <property type="nucleotide sequence ID" value="NZ_AENN01000006.1"/>
</dbReference>
<dbReference type="eggNOG" id="COG1307">
    <property type="taxonomic scope" value="Bacteria"/>
</dbReference>
<keyword evidence="2" id="KW-0446">Lipid-binding</keyword>
<dbReference type="AlphaFoldDB" id="E4KMY4"/>
<evidence type="ECO:0000313" key="3">
    <source>
        <dbReference type="EMBL" id="EFR31786.1"/>
    </source>
</evidence>
<dbReference type="OrthoDB" id="9775494at2"/>
<evidence type="ECO:0000256" key="2">
    <source>
        <dbReference type="ARBA" id="ARBA00023121"/>
    </source>
</evidence>
<proteinExistence type="predicted"/>
<evidence type="ECO:0000256" key="1">
    <source>
        <dbReference type="ARBA" id="ARBA00003238"/>
    </source>
</evidence>
<dbReference type="InterPro" id="IPR003797">
    <property type="entry name" value="DegV"/>
</dbReference>
<gene>
    <name evidence="3" type="ORF">HMPREF9257_0197</name>
</gene>